<evidence type="ECO:0000259" key="4">
    <source>
        <dbReference type="Pfam" id="PF04424"/>
    </source>
</evidence>
<dbReference type="PANTHER" id="PTHR18063:SF8">
    <property type="entry name" value="UBIQUITIN CARBOXYL-TERMINAL HYDROLASE MINDY-2"/>
    <property type="match status" value="1"/>
</dbReference>
<evidence type="ECO:0000256" key="2">
    <source>
        <dbReference type="ARBA" id="ARBA00006616"/>
    </source>
</evidence>
<evidence type="ECO:0000313" key="5">
    <source>
        <dbReference type="EMBL" id="JAH01798.1"/>
    </source>
</evidence>
<proteinExistence type="inferred from homology"/>
<accession>A0A0E9PD94</accession>
<dbReference type="Pfam" id="PF04424">
    <property type="entry name" value="MINDY_DUB"/>
    <property type="match status" value="1"/>
</dbReference>
<organism evidence="5">
    <name type="scientific">Anguilla anguilla</name>
    <name type="common">European freshwater eel</name>
    <name type="synonym">Muraena anguilla</name>
    <dbReference type="NCBI Taxonomy" id="7936"/>
    <lineage>
        <taxon>Eukaryota</taxon>
        <taxon>Metazoa</taxon>
        <taxon>Chordata</taxon>
        <taxon>Craniata</taxon>
        <taxon>Vertebrata</taxon>
        <taxon>Euteleostomi</taxon>
        <taxon>Actinopterygii</taxon>
        <taxon>Neopterygii</taxon>
        <taxon>Teleostei</taxon>
        <taxon>Anguilliformes</taxon>
        <taxon>Anguillidae</taxon>
        <taxon>Anguilla</taxon>
    </lineage>
</organism>
<keyword evidence="3" id="KW-0378">Hydrolase</keyword>
<name>A0A0E9PD94_ANGAN</name>
<evidence type="ECO:0000256" key="1">
    <source>
        <dbReference type="ARBA" id="ARBA00000707"/>
    </source>
</evidence>
<feature type="domain" description="MINDY deubiquitinase" evidence="4">
    <location>
        <begin position="3"/>
        <end position="37"/>
    </location>
</feature>
<comment type="function">
    <text evidence="3">Hydrolase that can specifically remove 'Lys-48'-linked conjugated ubiquitin from proteins. Has exodeubiquitinase activity and has a preference for long polyubiquitin chains. May play a regulatory role at the level of protein turnover.</text>
</comment>
<dbReference type="GO" id="GO:0071944">
    <property type="term" value="C:cell periphery"/>
    <property type="evidence" value="ECO:0007669"/>
    <property type="project" value="TreeGrafter"/>
</dbReference>
<dbReference type="GO" id="GO:0006508">
    <property type="term" value="P:proteolysis"/>
    <property type="evidence" value="ECO:0007669"/>
    <property type="project" value="UniProtKB-KW"/>
</dbReference>
<reference evidence="5" key="1">
    <citation type="submission" date="2014-11" db="EMBL/GenBank/DDBJ databases">
        <authorList>
            <person name="Amaro Gonzalez C."/>
        </authorList>
    </citation>
    <scope>NUCLEOTIDE SEQUENCE</scope>
</reference>
<dbReference type="GO" id="GO:0005829">
    <property type="term" value="C:cytosol"/>
    <property type="evidence" value="ECO:0007669"/>
    <property type="project" value="TreeGrafter"/>
</dbReference>
<dbReference type="EMBL" id="GBXM01106779">
    <property type="protein sequence ID" value="JAH01798.1"/>
    <property type="molecule type" value="Transcribed_RNA"/>
</dbReference>
<evidence type="ECO:0000256" key="3">
    <source>
        <dbReference type="RuleBase" id="RU367139"/>
    </source>
</evidence>
<dbReference type="GO" id="GO:0004843">
    <property type="term" value="F:cysteine-type deubiquitinase activity"/>
    <property type="evidence" value="ECO:0007669"/>
    <property type="project" value="UniProtKB-UniRule"/>
</dbReference>
<dbReference type="GO" id="GO:1990380">
    <property type="term" value="F:K48-linked deubiquitinase activity"/>
    <property type="evidence" value="ECO:0007669"/>
    <property type="project" value="UniProtKB-UniRule"/>
</dbReference>
<dbReference type="EC" id="3.4.19.12" evidence="3"/>
<reference evidence="5" key="2">
    <citation type="journal article" date="2015" name="Fish Shellfish Immunol.">
        <title>Early steps in the European eel (Anguilla anguilla)-Vibrio vulnificus interaction in the gills: Role of the RtxA13 toxin.</title>
        <authorList>
            <person name="Callol A."/>
            <person name="Pajuelo D."/>
            <person name="Ebbesson L."/>
            <person name="Teles M."/>
            <person name="MacKenzie S."/>
            <person name="Amaro C."/>
        </authorList>
    </citation>
    <scope>NUCLEOTIDE SEQUENCE</scope>
</reference>
<sequence>MDQMDERNTPIITQNENGPCPLLAIMNVLLLAWKVNNRHD</sequence>
<dbReference type="GO" id="GO:0036435">
    <property type="term" value="F:K48-linked polyubiquitin modification-dependent protein binding"/>
    <property type="evidence" value="ECO:0007669"/>
    <property type="project" value="UniProtKB-UniRule"/>
</dbReference>
<dbReference type="GO" id="GO:0016807">
    <property type="term" value="F:cysteine-type carboxypeptidase activity"/>
    <property type="evidence" value="ECO:0007669"/>
    <property type="project" value="TreeGrafter"/>
</dbReference>
<keyword evidence="3" id="KW-0788">Thiol protease</keyword>
<keyword evidence="3" id="KW-0833">Ubl conjugation pathway</keyword>
<protein>
    <recommendedName>
        <fullName evidence="3">Ubiquitin carboxyl-terminal hydrolase</fullName>
        <ecNumber evidence="3">3.4.19.12</ecNumber>
    </recommendedName>
</protein>
<dbReference type="InterPro" id="IPR033979">
    <property type="entry name" value="MINDY_domain"/>
</dbReference>
<dbReference type="GO" id="GO:0140934">
    <property type="term" value="F:histone deubiquitinase activity"/>
    <property type="evidence" value="ECO:0007669"/>
    <property type="project" value="UniProtKB-UniRule"/>
</dbReference>
<keyword evidence="3" id="KW-0645">Protease</keyword>
<comment type="similarity">
    <text evidence="2 3">Belongs to the MINDY deubiquitinase family. FAM63 subfamily.</text>
</comment>
<dbReference type="PANTHER" id="PTHR18063">
    <property type="entry name" value="NF-E2 INDUCIBLE PROTEIN"/>
    <property type="match status" value="1"/>
</dbReference>
<dbReference type="AlphaFoldDB" id="A0A0E9PD94"/>
<dbReference type="GO" id="GO:0071108">
    <property type="term" value="P:protein K48-linked deubiquitination"/>
    <property type="evidence" value="ECO:0007669"/>
    <property type="project" value="TreeGrafter"/>
</dbReference>
<comment type="catalytic activity">
    <reaction evidence="1 3">
        <text>Thiol-dependent hydrolysis of ester, thioester, amide, peptide and isopeptide bonds formed by the C-terminal Gly of ubiquitin (a 76-residue protein attached to proteins as an intracellular targeting signal).</text>
        <dbReference type="EC" id="3.4.19.12"/>
    </reaction>
</comment>
<dbReference type="InterPro" id="IPR007518">
    <property type="entry name" value="MINDY"/>
</dbReference>